<dbReference type="EMBL" id="CM047582">
    <property type="protein sequence ID" value="KAI9915541.1"/>
    <property type="molecule type" value="Genomic_DNA"/>
</dbReference>
<dbReference type="Proteomes" id="UP001163321">
    <property type="component" value="Chromosome 3"/>
</dbReference>
<organism evidence="1 2">
    <name type="scientific">Peronosclerospora sorghi</name>
    <dbReference type="NCBI Taxonomy" id="230839"/>
    <lineage>
        <taxon>Eukaryota</taxon>
        <taxon>Sar</taxon>
        <taxon>Stramenopiles</taxon>
        <taxon>Oomycota</taxon>
        <taxon>Peronosporomycetes</taxon>
        <taxon>Peronosporales</taxon>
        <taxon>Peronosporaceae</taxon>
        <taxon>Peronosclerospora</taxon>
    </lineage>
</organism>
<protein>
    <submittedName>
        <fullName evidence="1">Uncharacterized protein</fullName>
    </submittedName>
</protein>
<evidence type="ECO:0000313" key="1">
    <source>
        <dbReference type="EMBL" id="KAI9915541.1"/>
    </source>
</evidence>
<reference evidence="1 2" key="1">
    <citation type="journal article" date="2022" name="bioRxiv">
        <title>The genome of the oomycete Peronosclerospora sorghi, a cosmopolitan pathogen of maize and sorghum, is inflated with dispersed pseudogenes.</title>
        <authorList>
            <person name="Fletcher K."/>
            <person name="Martin F."/>
            <person name="Isakeit T."/>
            <person name="Cavanaugh K."/>
            <person name="Magill C."/>
            <person name="Michelmore R."/>
        </authorList>
    </citation>
    <scope>NUCLEOTIDE SEQUENCE [LARGE SCALE GENOMIC DNA]</scope>
    <source>
        <strain evidence="1">P6</strain>
    </source>
</reference>
<proteinExistence type="predicted"/>
<evidence type="ECO:0000313" key="2">
    <source>
        <dbReference type="Proteomes" id="UP001163321"/>
    </source>
</evidence>
<accession>A0ACC0WBY2</accession>
<keyword evidence="2" id="KW-1185">Reference proteome</keyword>
<sequence length="288" mass="33073">MVRNEATNCECCCSCPDRVLHNDRGLMRLLASGLIHVDDYHLYHNMISFVWKGYKLEYKLGSMRFLFSICYLLVLCHTLVVLNNSKFMYVSCYLPSLAFPTDFALQGPLHQCSVGFSGVLFALKVSNKFDFLDMQLVLLNHNSPAWSSVYGFEVPTKYAAWLELVVIHFLVPDSSFMGHMCGILAGYICVYSPSMQSIMIFASRAISRQVQVLIRRITNRCSQTTSHHDRRTSTRSTTPSFKTDEELAWRLQEEEYRSQPLPEDLEPTGISPNELRRRRLARFGNGQR</sequence>
<comment type="caution">
    <text evidence="1">The sequence shown here is derived from an EMBL/GenBank/DDBJ whole genome shotgun (WGS) entry which is preliminary data.</text>
</comment>
<name>A0ACC0WBY2_9STRA</name>
<gene>
    <name evidence="1" type="ORF">PsorP6_008267</name>
</gene>